<sequence length="70" mass="7354">MGGLHGKQFFDLAAAADSDEQVGAAQVNAEGGGTQFAQWQALPSLEFQPNPLLDVGISGRPRCGDGRRIQ</sequence>
<accession>A0ABQ2S8X1</accession>
<protein>
    <submittedName>
        <fullName evidence="1">Uncharacterized protein</fullName>
    </submittedName>
</protein>
<proteinExistence type="predicted"/>
<organism evidence="1 2">
    <name type="scientific">Deinococcus sedimenti</name>
    <dbReference type="NCBI Taxonomy" id="1867090"/>
    <lineage>
        <taxon>Bacteria</taxon>
        <taxon>Thermotogati</taxon>
        <taxon>Deinococcota</taxon>
        <taxon>Deinococci</taxon>
        <taxon>Deinococcales</taxon>
        <taxon>Deinococcaceae</taxon>
        <taxon>Deinococcus</taxon>
    </lineage>
</organism>
<gene>
    <name evidence="1" type="ORF">GCM10008960_32720</name>
</gene>
<evidence type="ECO:0000313" key="2">
    <source>
        <dbReference type="Proteomes" id="UP000644548"/>
    </source>
</evidence>
<reference evidence="2" key="1">
    <citation type="journal article" date="2019" name="Int. J. Syst. Evol. Microbiol.">
        <title>The Global Catalogue of Microorganisms (GCM) 10K type strain sequencing project: providing services to taxonomists for standard genome sequencing and annotation.</title>
        <authorList>
            <consortium name="The Broad Institute Genomics Platform"/>
            <consortium name="The Broad Institute Genome Sequencing Center for Infectious Disease"/>
            <person name="Wu L."/>
            <person name="Ma J."/>
        </authorList>
    </citation>
    <scope>NUCLEOTIDE SEQUENCE [LARGE SCALE GENOMIC DNA]</scope>
    <source>
        <strain evidence="2">JCM 31405</strain>
    </source>
</reference>
<comment type="caution">
    <text evidence="1">The sequence shown here is derived from an EMBL/GenBank/DDBJ whole genome shotgun (WGS) entry which is preliminary data.</text>
</comment>
<name>A0ABQ2S8X1_9DEIO</name>
<dbReference type="EMBL" id="BMQN01000012">
    <property type="protein sequence ID" value="GGS03650.1"/>
    <property type="molecule type" value="Genomic_DNA"/>
</dbReference>
<evidence type="ECO:0000313" key="1">
    <source>
        <dbReference type="EMBL" id="GGS03650.1"/>
    </source>
</evidence>
<keyword evidence="2" id="KW-1185">Reference proteome</keyword>
<dbReference type="Proteomes" id="UP000644548">
    <property type="component" value="Unassembled WGS sequence"/>
</dbReference>